<keyword evidence="10" id="KW-1185">Reference proteome</keyword>
<dbReference type="PROSITE" id="PS00616">
    <property type="entry name" value="HIS_ACID_PHOSPHAT_1"/>
    <property type="match status" value="1"/>
</dbReference>
<name>A0AAN7VJU6_9COLE</name>
<keyword evidence="4" id="KW-0732">Signal</keyword>
<comment type="caution">
    <text evidence="9">The sequence shown here is derived from an EMBL/GenBank/DDBJ whole genome shotgun (WGS) entry which is preliminary data.</text>
</comment>
<keyword evidence="6" id="KW-1015">Disulfide bond</keyword>
<reference evidence="9 10" key="1">
    <citation type="journal article" date="2024" name="Insects">
        <title>An Improved Chromosome-Level Genome Assembly of the Firefly Pyrocoelia pectoralis.</title>
        <authorList>
            <person name="Fu X."/>
            <person name="Meyer-Rochow V.B."/>
            <person name="Ballantyne L."/>
            <person name="Zhu X."/>
        </authorList>
    </citation>
    <scope>NUCLEOTIDE SEQUENCE [LARGE SCALE GENOMIC DNA]</scope>
    <source>
        <strain evidence="9">XCY_ONT2</strain>
    </source>
</reference>
<evidence type="ECO:0000256" key="2">
    <source>
        <dbReference type="ARBA" id="ARBA00005375"/>
    </source>
</evidence>
<keyword evidence="7" id="KW-0325">Glycoprotein</keyword>
<evidence type="ECO:0000256" key="8">
    <source>
        <dbReference type="SAM" id="Phobius"/>
    </source>
</evidence>
<evidence type="ECO:0000256" key="3">
    <source>
        <dbReference type="ARBA" id="ARBA00012646"/>
    </source>
</evidence>
<comment type="similarity">
    <text evidence="2">Belongs to the histidine acid phosphatase family.</text>
</comment>
<organism evidence="9 10">
    <name type="scientific">Pyrocoelia pectoralis</name>
    <dbReference type="NCBI Taxonomy" id="417401"/>
    <lineage>
        <taxon>Eukaryota</taxon>
        <taxon>Metazoa</taxon>
        <taxon>Ecdysozoa</taxon>
        <taxon>Arthropoda</taxon>
        <taxon>Hexapoda</taxon>
        <taxon>Insecta</taxon>
        <taxon>Pterygota</taxon>
        <taxon>Neoptera</taxon>
        <taxon>Endopterygota</taxon>
        <taxon>Coleoptera</taxon>
        <taxon>Polyphaga</taxon>
        <taxon>Elateriformia</taxon>
        <taxon>Elateroidea</taxon>
        <taxon>Lampyridae</taxon>
        <taxon>Lampyrinae</taxon>
        <taxon>Pyrocoelia</taxon>
    </lineage>
</organism>
<keyword evidence="5" id="KW-0378">Hydrolase</keyword>
<dbReference type="EMBL" id="JAVRBK010000001">
    <property type="protein sequence ID" value="KAK5649215.1"/>
    <property type="molecule type" value="Genomic_DNA"/>
</dbReference>
<dbReference type="Gene3D" id="3.40.50.1240">
    <property type="entry name" value="Phosphoglycerate mutase-like"/>
    <property type="match status" value="1"/>
</dbReference>
<dbReference type="Pfam" id="PF00328">
    <property type="entry name" value="His_Phos_2"/>
    <property type="match status" value="1"/>
</dbReference>
<dbReference type="PANTHER" id="PTHR11567:SF211">
    <property type="entry name" value="PROSTATIC ACID PHOSPHATASE"/>
    <property type="match status" value="1"/>
</dbReference>
<evidence type="ECO:0000256" key="4">
    <source>
        <dbReference type="ARBA" id="ARBA00022729"/>
    </source>
</evidence>
<dbReference type="InterPro" id="IPR029033">
    <property type="entry name" value="His_PPase_superfam"/>
</dbReference>
<evidence type="ECO:0000256" key="7">
    <source>
        <dbReference type="ARBA" id="ARBA00023180"/>
    </source>
</evidence>
<keyword evidence="8" id="KW-0472">Membrane</keyword>
<keyword evidence="8" id="KW-1133">Transmembrane helix</keyword>
<evidence type="ECO:0000256" key="6">
    <source>
        <dbReference type="ARBA" id="ARBA00023157"/>
    </source>
</evidence>
<dbReference type="InterPro" id="IPR050645">
    <property type="entry name" value="Histidine_acid_phosphatase"/>
</dbReference>
<sequence>MIKYTIFVFVILCLYTILISIESYKTHDSLKLLHVLFRHGDRTPVKFRYPTDPYKKEKYDPYGFSQLTNTGKQRAYNLGKWLRRRYDFFLNRTYSTKELSAYTTNTSRSKASLSLVLAGLYPPKGTALEWDMQLNWNPINYEIISETNQLLMIPTPKCQELLNLLSSYLNTNEGQGIMKKYDDIKDILSNNTQLSFDNPFRYLMVYDLVTVQEEQGLGAPKWIEPILPKMSNILNDIFQMFTATKEIRQFTIGKLLEKIAGDSLLKVNNSPKLRHKKLFMYSAHDFNVGMFLKVINPSVDHGRPTYSACIMVEIHSINGVHGLKVFYQPDVTQRRRSITIDNCGKFCPLNKFITLFNENFPGTKNQC</sequence>
<dbReference type="GO" id="GO:0003993">
    <property type="term" value="F:acid phosphatase activity"/>
    <property type="evidence" value="ECO:0007669"/>
    <property type="project" value="UniProtKB-EC"/>
</dbReference>
<dbReference type="EC" id="3.1.3.2" evidence="3"/>
<dbReference type="PANTHER" id="PTHR11567">
    <property type="entry name" value="ACID PHOSPHATASE-RELATED"/>
    <property type="match status" value="1"/>
</dbReference>
<evidence type="ECO:0000256" key="1">
    <source>
        <dbReference type="ARBA" id="ARBA00000032"/>
    </source>
</evidence>
<comment type="catalytic activity">
    <reaction evidence="1">
        <text>a phosphate monoester + H2O = an alcohol + phosphate</text>
        <dbReference type="Rhea" id="RHEA:15017"/>
        <dbReference type="ChEBI" id="CHEBI:15377"/>
        <dbReference type="ChEBI" id="CHEBI:30879"/>
        <dbReference type="ChEBI" id="CHEBI:43474"/>
        <dbReference type="ChEBI" id="CHEBI:67140"/>
        <dbReference type="EC" id="3.1.3.2"/>
    </reaction>
</comment>
<evidence type="ECO:0000313" key="9">
    <source>
        <dbReference type="EMBL" id="KAK5649215.1"/>
    </source>
</evidence>
<evidence type="ECO:0000313" key="10">
    <source>
        <dbReference type="Proteomes" id="UP001329430"/>
    </source>
</evidence>
<evidence type="ECO:0000256" key="5">
    <source>
        <dbReference type="ARBA" id="ARBA00022801"/>
    </source>
</evidence>
<dbReference type="InterPro" id="IPR000560">
    <property type="entry name" value="His_Pase_clade-2"/>
</dbReference>
<feature type="transmembrane region" description="Helical" evidence="8">
    <location>
        <begin position="6"/>
        <end position="24"/>
    </location>
</feature>
<dbReference type="SUPFAM" id="SSF53254">
    <property type="entry name" value="Phosphoglycerate mutase-like"/>
    <property type="match status" value="1"/>
</dbReference>
<dbReference type="InterPro" id="IPR033379">
    <property type="entry name" value="Acid_Pase_AS"/>
</dbReference>
<protein>
    <recommendedName>
        <fullName evidence="3">acid phosphatase</fullName>
        <ecNumber evidence="3">3.1.3.2</ecNumber>
    </recommendedName>
</protein>
<proteinExistence type="inferred from homology"/>
<dbReference type="CDD" id="cd07061">
    <property type="entry name" value="HP_HAP_like"/>
    <property type="match status" value="1"/>
</dbReference>
<keyword evidence="8" id="KW-0812">Transmembrane</keyword>
<dbReference type="Proteomes" id="UP001329430">
    <property type="component" value="Chromosome 1"/>
</dbReference>
<dbReference type="AlphaFoldDB" id="A0AAN7VJU6"/>
<accession>A0AAN7VJU6</accession>
<gene>
    <name evidence="9" type="ORF">RI129_000244</name>
</gene>